<protein>
    <recommendedName>
        <fullName evidence="2">protein-tyrosine-phosphatase</fullName>
        <ecNumber evidence="2">3.1.3.48</ecNumber>
    </recommendedName>
</protein>
<dbReference type="InterPro" id="IPR023485">
    <property type="entry name" value="Ptyr_pPase"/>
</dbReference>
<organism evidence="7 8">
    <name type="scientific">Rhodovulum marinum</name>
    <dbReference type="NCBI Taxonomy" id="320662"/>
    <lineage>
        <taxon>Bacteria</taxon>
        <taxon>Pseudomonadati</taxon>
        <taxon>Pseudomonadota</taxon>
        <taxon>Alphaproteobacteria</taxon>
        <taxon>Rhodobacterales</taxon>
        <taxon>Paracoccaceae</taxon>
        <taxon>Rhodovulum</taxon>
    </lineage>
</organism>
<dbReference type="SUPFAM" id="SSF52788">
    <property type="entry name" value="Phosphotyrosine protein phosphatases I"/>
    <property type="match status" value="1"/>
</dbReference>
<dbReference type="Proteomes" id="UP000294835">
    <property type="component" value="Unassembled WGS sequence"/>
</dbReference>
<dbReference type="Pfam" id="PF01451">
    <property type="entry name" value="LMWPc"/>
    <property type="match status" value="1"/>
</dbReference>
<dbReference type="PANTHER" id="PTHR11717">
    <property type="entry name" value="LOW MOLECULAR WEIGHT PROTEIN TYROSINE PHOSPHATASE"/>
    <property type="match status" value="1"/>
</dbReference>
<keyword evidence="4" id="KW-0904">Protein phosphatase</keyword>
<proteinExistence type="inferred from homology"/>
<evidence type="ECO:0000259" key="6">
    <source>
        <dbReference type="SMART" id="SM00226"/>
    </source>
</evidence>
<accession>A0A4V2SRS9</accession>
<dbReference type="PRINTS" id="PR00719">
    <property type="entry name" value="LMWPTPASE"/>
</dbReference>
<evidence type="ECO:0000256" key="3">
    <source>
        <dbReference type="ARBA" id="ARBA00022801"/>
    </source>
</evidence>
<evidence type="ECO:0000313" key="7">
    <source>
        <dbReference type="EMBL" id="TCP44026.1"/>
    </source>
</evidence>
<dbReference type="GO" id="GO:0004725">
    <property type="term" value="F:protein tyrosine phosphatase activity"/>
    <property type="evidence" value="ECO:0007669"/>
    <property type="project" value="UniProtKB-EC"/>
</dbReference>
<name>A0A4V2SRS9_9RHOB</name>
<comment type="caution">
    <text evidence="7">The sequence shown here is derived from an EMBL/GenBank/DDBJ whole genome shotgun (WGS) entry which is preliminary data.</text>
</comment>
<dbReference type="RefSeq" id="WP_132460182.1">
    <property type="nucleotide sequence ID" value="NZ_SLXP01000001.1"/>
</dbReference>
<dbReference type="InterPro" id="IPR050438">
    <property type="entry name" value="LMW_PTPase"/>
</dbReference>
<dbReference type="SMART" id="SM00226">
    <property type="entry name" value="LMWPc"/>
    <property type="match status" value="1"/>
</dbReference>
<evidence type="ECO:0000256" key="5">
    <source>
        <dbReference type="PIRSR" id="PIRSR617867-1"/>
    </source>
</evidence>
<evidence type="ECO:0000256" key="2">
    <source>
        <dbReference type="ARBA" id="ARBA00013064"/>
    </source>
</evidence>
<dbReference type="EC" id="3.1.3.48" evidence="2"/>
<dbReference type="InterPro" id="IPR036196">
    <property type="entry name" value="Ptyr_pPase_sf"/>
</dbReference>
<dbReference type="OrthoDB" id="9784339at2"/>
<keyword evidence="8" id="KW-1185">Reference proteome</keyword>
<sequence length="150" mass="16240">MTTRILFVCLGNICRSPTAHGVFETLAAQAGVPVAVDSAGTGGWHVGDPPDGRALREAAARGYDLGALRARQVRPADFAGFDLILAMDRSNLADLERMRPPGSETPVRLFLDYADSPRDEVPDPYYEGGFDLVLDLIEDASRGLLRQLAR</sequence>
<evidence type="ECO:0000313" key="8">
    <source>
        <dbReference type="Proteomes" id="UP000294835"/>
    </source>
</evidence>
<dbReference type="EMBL" id="SLXP01000001">
    <property type="protein sequence ID" value="TCP44026.1"/>
    <property type="molecule type" value="Genomic_DNA"/>
</dbReference>
<dbReference type="Gene3D" id="3.40.50.2300">
    <property type="match status" value="1"/>
</dbReference>
<dbReference type="CDD" id="cd16343">
    <property type="entry name" value="LMWPTP"/>
    <property type="match status" value="1"/>
</dbReference>
<keyword evidence="3" id="KW-0378">Hydrolase</keyword>
<reference evidence="7 8" key="1">
    <citation type="submission" date="2019-03" db="EMBL/GenBank/DDBJ databases">
        <title>Genomic Encyclopedia of Type Strains, Phase IV (KMG-IV): sequencing the most valuable type-strain genomes for metagenomic binning, comparative biology and taxonomic classification.</title>
        <authorList>
            <person name="Goeker M."/>
        </authorList>
    </citation>
    <scope>NUCLEOTIDE SEQUENCE [LARGE SCALE GENOMIC DNA]</scope>
    <source>
        <strain evidence="7 8">DSM 18063</strain>
    </source>
</reference>
<evidence type="ECO:0000256" key="1">
    <source>
        <dbReference type="ARBA" id="ARBA00011063"/>
    </source>
</evidence>
<feature type="active site" description="Nucleophile" evidence="5">
    <location>
        <position position="9"/>
    </location>
</feature>
<dbReference type="InterPro" id="IPR017867">
    <property type="entry name" value="Tyr_phospatase_low_mol_wt"/>
</dbReference>
<gene>
    <name evidence="7" type="ORF">EV662_101112</name>
</gene>
<feature type="domain" description="Phosphotyrosine protein phosphatase I" evidence="6">
    <location>
        <begin position="3"/>
        <end position="147"/>
    </location>
</feature>
<feature type="active site" description="Proton donor" evidence="5">
    <location>
        <position position="123"/>
    </location>
</feature>
<dbReference type="PANTHER" id="PTHR11717:SF7">
    <property type="entry name" value="LOW MOLECULAR WEIGHT PHOSPHOTYROSINE PROTEIN PHOSPHATASE"/>
    <property type="match status" value="1"/>
</dbReference>
<feature type="active site" evidence="5">
    <location>
        <position position="15"/>
    </location>
</feature>
<evidence type="ECO:0000256" key="4">
    <source>
        <dbReference type="ARBA" id="ARBA00022912"/>
    </source>
</evidence>
<comment type="similarity">
    <text evidence="1">Belongs to the low molecular weight phosphotyrosine protein phosphatase family.</text>
</comment>
<dbReference type="AlphaFoldDB" id="A0A4V2SRS9"/>